<dbReference type="InterPro" id="IPR001763">
    <property type="entry name" value="Rhodanese-like_dom"/>
</dbReference>
<dbReference type="RefSeq" id="WP_302109043.1">
    <property type="nucleotide sequence ID" value="NZ_JAUKTR010000001.1"/>
</dbReference>
<feature type="domain" description="Rhodanese" evidence="3">
    <location>
        <begin position="19"/>
        <end position="133"/>
    </location>
</feature>
<dbReference type="GO" id="GO:0016740">
    <property type="term" value="F:transferase activity"/>
    <property type="evidence" value="ECO:0007669"/>
    <property type="project" value="UniProtKB-KW"/>
</dbReference>
<dbReference type="CDD" id="cd01448">
    <property type="entry name" value="TST_Repeat_1"/>
    <property type="match status" value="1"/>
</dbReference>
<dbReference type="EMBL" id="JAUKTR010000001">
    <property type="protein sequence ID" value="MDO1558638.1"/>
    <property type="molecule type" value="Genomic_DNA"/>
</dbReference>
<gene>
    <name evidence="4" type="ORF">Q0812_04245</name>
</gene>
<evidence type="ECO:0000259" key="3">
    <source>
        <dbReference type="PROSITE" id="PS50206"/>
    </source>
</evidence>
<keyword evidence="1 4" id="KW-0808">Transferase</keyword>
<dbReference type="Gene3D" id="3.40.250.10">
    <property type="entry name" value="Rhodanese-like domain"/>
    <property type="match status" value="2"/>
</dbReference>
<dbReference type="InterPro" id="IPR045078">
    <property type="entry name" value="TST/MPST-like"/>
</dbReference>
<dbReference type="Pfam" id="PF00581">
    <property type="entry name" value="Rhodanese"/>
    <property type="match status" value="2"/>
</dbReference>
<dbReference type="SUPFAM" id="SSF52821">
    <property type="entry name" value="Rhodanese/Cell cycle control phosphatase"/>
    <property type="match status" value="2"/>
</dbReference>
<proteinExistence type="predicted"/>
<keyword evidence="5" id="KW-1185">Reference proteome</keyword>
<reference evidence="4" key="1">
    <citation type="submission" date="2023-07" db="EMBL/GenBank/DDBJ databases">
        <title>Brevundimonas soil sp. nov., isolated from the soil of chemical plant.</title>
        <authorList>
            <person name="Wu N."/>
        </authorList>
    </citation>
    <scope>NUCLEOTIDE SEQUENCE</scope>
    <source>
        <strain evidence="4">XZ-24</strain>
    </source>
</reference>
<dbReference type="Proteomes" id="UP001169063">
    <property type="component" value="Unassembled WGS sequence"/>
</dbReference>
<dbReference type="PANTHER" id="PTHR11364:SF27">
    <property type="entry name" value="SULFURTRANSFERASE"/>
    <property type="match status" value="1"/>
</dbReference>
<evidence type="ECO:0000313" key="4">
    <source>
        <dbReference type="EMBL" id="MDO1558638.1"/>
    </source>
</evidence>
<dbReference type="CDD" id="cd01449">
    <property type="entry name" value="TST_Repeat_2"/>
    <property type="match status" value="1"/>
</dbReference>
<name>A0ABT8SLW8_9CAUL</name>
<organism evidence="4 5">
    <name type="scientific">Peiella sedimenti</name>
    <dbReference type="NCBI Taxonomy" id="3061083"/>
    <lineage>
        <taxon>Bacteria</taxon>
        <taxon>Pseudomonadati</taxon>
        <taxon>Pseudomonadota</taxon>
        <taxon>Alphaproteobacteria</taxon>
        <taxon>Caulobacterales</taxon>
        <taxon>Caulobacteraceae</taxon>
        <taxon>Peiella</taxon>
    </lineage>
</organism>
<dbReference type="EC" id="2.8.1.-" evidence="4"/>
<dbReference type="PROSITE" id="PS50206">
    <property type="entry name" value="RHODANESE_3"/>
    <property type="match status" value="2"/>
</dbReference>
<evidence type="ECO:0000313" key="5">
    <source>
        <dbReference type="Proteomes" id="UP001169063"/>
    </source>
</evidence>
<sequence length="277" mass="29111">MPGAVDPVIAADELKARLGEPALRVLDASWSVAEGALETAHRQARIPGAAFFDIDAVAEQDSPLPHVFPSAPTFQAHARRLGVNDGDEVVVYDQQGLFSAARAWFCFKAMSGCARVLDGGLPAWREAGGVLETGAADPTAGDFTARPRPELLIDRGGLRTAVAEGAIQWIDARPAPRFRGEAPEPRAGLRSGHGPGAVNLPFSDLIDHDRLRPAGALRSRVEAAGIDLARPVAVSCGSGVTACIVLLALERLGVEGRLYDGSWAEWASSPDAEIVTG</sequence>
<dbReference type="InterPro" id="IPR036873">
    <property type="entry name" value="Rhodanese-like_dom_sf"/>
</dbReference>
<keyword evidence="2" id="KW-0677">Repeat</keyword>
<evidence type="ECO:0000256" key="1">
    <source>
        <dbReference type="ARBA" id="ARBA00022679"/>
    </source>
</evidence>
<dbReference type="SMART" id="SM00450">
    <property type="entry name" value="RHOD"/>
    <property type="match status" value="2"/>
</dbReference>
<dbReference type="PANTHER" id="PTHR11364">
    <property type="entry name" value="THIOSULFATE SULFERTANSFERASE"/>
    <property type="match status" value="1"/>
</dbReference>
<feature type="domain" description="Rhodanese" evidence="3">
    <location>
        <begin position="163"/>
        <end position="275"/>
    </location>
</feature>
<comment type="caution">
    <text evidence="4">The sequence shown here is derived from an EMBL/GenBank/DDBJ whole genome shotgun (WGS) entry which is preliminary data.</text>
</comment>
<protein>
    <submittedName>
        <fullName evidence="4">Sulfurtransferase</fullName>
        <ecNumber evidence="4">2.8.1.-</ecNumber>
    </submittedName>
</protein>
<accession>A0ABT8SLW8</accession>
<evidence type="ECO:0000256" key="2">
    <source>
        <dbReference type="ARBA" id="ARBA00022737"/>
    </source>
</evidence>